<evidence type="ECO:0000313" key="1">
    <source>
        <dbReference type="EMBL" id="MET3728642.1"/>
    </source>
</evidence>
<evidence type="ECO:0000313" key="2">
    <source>
        <dbReference type="Proteomes" id="UP001549097"/>
    </source>
</evidence>
<proteinExistence type="predicted"/>
<sequence>MELTKEEKYKIYLQEKERMEQLLLDEERITLFD</sequence>
<name>A0ABV2LMB1_9BACL</name>
<gene>
    <name evidence="1" type="ORF">ABID52_002223</name>
</gene>
<dbReference type="EMBL" id="JBEPMP010000001">
    <property type="protein sequence ID" value="MET3728642.1"/>
    <property type="molecule type" value="Genomic_DNA"/>
</dbReference>
<reference evidence="1 2" key="1">
    <citation type="submission" date="2024-06" db="EMBL/GenBank/DDBJ databases">
        <title>Genomic Encyclopedia of Type Strains, Phase IV (KMG-IV): sequencing the most valuable type-strain genomes for metagenomic binning, comparative biology and taxonomic classification.</title>
        <authorList>
            <person name="Goeker M."/>
        </authorList>
    </citation>
    <scope>NUCLEOTIDE SEQUENCE [LARGE SCALE GENOMIC DNA]</scope>
    <source>
        <strain evidence="1 2">DSM 100124</strain>
    </source>
</reference>
<comment type="caution">
    <text evidence="1">The sequence shown here is derived from an EMBL/GenBank/DDBJ whole genome shotgun (WGS) entry which is preliminary data.</text>
</comment>
<dbReference type="Proteomes" id="UP001549097">
    <property type="component" value="Unassembled WGS sequence"/>
</dbReference>
<keyword evidence="2" id="KW-1185">Reference proteome</keyword>
<accession>A0ABV2LMB1</accession>
<organism evidence="1 2">
    <name type="scientific">Fictibacillus halophilus</name>
    <dbReference type="NCBI Taxonomy" id="1610490"/>
    <lineage>
        <taxon>Bacteria</taxon>
        <taxon>Bacillati</taxon>
        <taxon>Bacillota</taxon>
        <taxon>Bacilli</taxon>
        <taxon>Bacillales</taxon>
        <taxon>Fictibacillaceae</taxon>
        <taxon>Fictibacillus</taxon>
    </lineage>
</organism>
<protein>
    <submittedName>
        <fullName evidence="1">Uncharacterized protein</fullName>
    </submittedName>
</protein>